<accession>A0A5C5YMD6</accession>
<dbReference type="PANTHER" id="PTHR38074:SF1">
    <property type="entry name" value="ALTERED INHERITANCE OF MITOCHONDRIA PROTEIN 24, MITOCHONDRIAL"/>
    <property type="match status" value="1"/>
</dbReference>
<evidence type="ECO:0008006" key="3">
    <source>
        <dbReference type="Google" id="ProtNLM"/>
    </source>
</evidence>
<dbReference type="RefSeq" id="WP_146587859.1">
    <property type="nucleotide sequence ID" value="NZ_SJPO01000006.1"/>
</dbReference>
<organism evidence="1 2">
    <name type="scientific">Posidoniimonas polymericola</name>
    <dbReference type="NCBI Taxonomy" id="2528002"/>
    <lineage>
        <taxon>Bacteria</taxon>
        <taxon>Pseudomonadati</taxon>
        <taxon>Planctomycetota</taxon>
        <taxon>Planctomycetia</taxon>
        <taxon>Pirellulales</taxon>
        <taxon>Lacipirellulaceae</taxon>
        <taxon>Posidoniimonas</taxon>
    </lineage>
</organism>
<evidence type="ECO:0000313" key="1">
    <source>
        <dbReference type="EMBL" id="TWT75990.1"/>
    </source>
</evidence>
<sequence length="230" mass="25108">MNRYTLDDFLASTSETDRGQGLFEFETERMLEVNLNGSVWIKMGAMVAYNGSVRFTREGILDQGIGNLFKKSISGEGCRLTKAEGAGRVYLADSAKKITVLTLQSEAIYVNGNDVLAFETSLSNKIHMMKRLTGVLAGGLFNVRLEGTGLLAITSHYDPLTLRVSPGQPVFTDPNATVAWSGNLQPDLKTDVSFKTFLGRGSGESFQMKFEGDGFVVVQPYEEVAMQHGA</sequence>
<reference evidence="1 2" key="1">
    <citation type="submission" date="2019-02" db="EMBL/GenBank/DDBJ databases">
        <title>Deep-cultivation of Planctomycetes and their phenomic and genomic characterization uncovers novel biology.</title>
        <authorList>
            <person name="Wiegand S."/>
            <person name="Jogler M."/>
            <person name="Boedeker C."/>
            <person name="Pinto D."/>
            <person name="Vollmers J."/>
            <person name="Rivas-Marin E."/>
            <person name="Kohn T."/>
            <person name="Peeters S.H."/>
            <person name="Heuer A."/>
            <person name="Rast P."/>
            <person name="Oberbeckmann S."/>
            <person name="Bunk B."/>
            <person name="Jeske O."/>
            <person name="Meyerdierks A."/>
            <person name="Storesund J.E."/>
            <person name="Kallscheuer N."/>
            <person name="Luecker S."/>
            <person name="Lage O.M."/>
            <person name="Pohl T."/>
            <person name="Merkel B.J."/>
            <person name="Hornburger P."/>
            <person name="Mueller R.-W."/>
            <person name="Bruemmer F."/>
            <person name="Labrenz M."/>
            <person name="Spormann A.M."/>
            <person name="Op Den Camp H."/>
            <person name="Overmann J."/>
            <person name="Amann R."/>
            <person name="Jetten M.S.M."/>
            <person name="Mascher T."/>
            <person name="Medema M.H."/>
            <person name="Devos D.P."/>
            <person name="Kaster A.-K."/>
            <person name="Ovreas L."/>
            <person name="Rohde M."/>
            <person name="Galperin M.Y."/>
            <person name="Jogler C."/>
        </authorList>
    </citation>
    <scope>NUCLEOTIDE SEQUENCE [LARGE SCALE GENOMIC DNA]</scope>
    <source>
        <strain evidence="1 2">Pla123a</strain>
    </source>
</reference>
<proteinExistence type="predicted"/>
<comment type="caution">
    <text evidence="1">The sequence shown here is derived from an EMBL/GenBank/DDBJ whole genome shotgun (WGS) entry which is preliminary data.</text>
</comment>
<dbReference type="SUPFAM" id="SSF51219">
    <property type="entry name" value="TRAP-like"/>
    <property type="match status" value="1"/>
</dbReference>
<dbReference type="PANTHER" id="PTHR38074">
    <property type="entry name" value="ALTERED INHERITANCE OF MITOCHONDRIA PROTEIN 24, MITOCHONDRIAL"/>
    <property type="match status" value="1"/>
</dbReference>
<dbReference type="InterPro" id="IPR036983">
    <property type="entry name" value="AIM24_sf"/>
</dbReference>
<dbReference type="OrthoDB" id="8707822at2"/>
<dbReference type="InterPro" id="IPR016031">
    <property type="entry name" value="Trp_RNA-bd_attenuator-like_dom"/>
</dbReference>
<protein>
    <recommendedName>
        <fullName evidence="3">AIM24 family protein</fullName>
    </recommendedName>
</protein>
<dbReference type="AlphaFoldDB" id="A0A5C5YMD6"/>
<gene>
    <name evidence="1" type="ORF">Pla123a_27760</name>
</gene>
<dbReference type="EMBL" id="SJPO01000006">
    <property type="protein sequence ID" value="TWT75990.1"/>
    <property type="molecule type" value="Genomic_DNA"/>
</dbReference>
<dbReference type="Gene3D" id="3.60.160.10">
    <property type="entry name" value="Mitochondrial biogenesis AIM24"/>
    <property type="match status" value="1"/>
</dbReference>
<dbReference type="InterPro" id="IPR002838">
    <property type="entry name" value="AIM24"/>
</dbReference>
<keyword evidence="2" id="KW-1185">Reference proteome</keyword>
<evidence type="ECO:0000313" key="2">
    <source>
        <dbReference type="Proteomes" id="UP000318478"/>
    </source>
</evidence>
<dbReference type="Pfam" id="PF01987">
    <property type="entry name" value="AIM24"/>
    <property type="match status" value="1"/>
</dbReference>
<dbReference type="Proteomes" id="UP000318478">
    <property type="component" value="Unassembled WGS sequence"/>
</dbReference>
<name>A0A5C5YMD6_9BACT</name>